<organism evidence="9 10">
    <name type="scientific">Acanthoscelides obtectus</name>
    <name type="common">Bean weevil</name>
    <name type="synonym">Bruchus obtectus</name>
    <dbReference type="NCBI Taxonomy" id="200917"/>
    <lineage>
        <taxon>Eukaryota</taxon>
        <taxon>Metazoa</taxon>
        <taxon>Ecdysozoa</taxon>
        <taxon>Arthropoda</taxon>
        <taxon>Hexapoda</taxon>
        <taxon>Insecta</taxon>
        <taxon>Pterygota</taxon>
        <taxon>Neoptera</taxon>
        <taxon>Endopterygota</taxon>
        <taxon>Coleoptera</taxon>
        <taxon>Polyphaga</taxon>
        <taxon>Cucujiformia</taxon>
        <taxon>Chrysomeloidea</taxon>
        <taxon>Chrysomelidae</taxon>
        <taxon>Bruchinae</taxon>
        <taxon>Bruchini</taxon>
        <taxon>Acanthoscelides</taxon>
    </lineage>
</organism>
<dbReference type="InterPro" id="IPR020568">
    <property type="entry name" value="Ribosomal_Su5_D2-typ_SF"/>
</dbReference>
<comment type="caution">
    <text evidence="9">The sequence shown here is derived from an EMBL/GenBank/DDBJ whole genome shotgun (WGS) entry which is preliminary data.</text>
</comment>
<feature type="domain" description="GHMP kinase N-terminal" evidence="7">
    <location>
        <begin position="127"/>
        <end position="215"/>
    </location>
</feature>
<dbReference type="InterPro" id="IPR006204">
    <property type="entry name" value="GHMP_kinase_N_dom"/>
</dbReference>
<dbReference type="InterPro" id="IPR000705">
    <property type="entry name" value="Galactokinase"/>
</dbReference>
<feature type="compositionally biased region" description="Basic and acidic residues" evidence="6">
    <location>
        <begin position="437"/>
        <end position="474"/>
    </location>
</feature>
<dbReference type="NCBIfam" id="TIGR00131">
    <property type="entry name" value="gal_kin"/>
    <property type="match status" value="1"/>
</dbReference>
<keyword evidence="5" id="KW-0067">ATP-binding</keyword>
<dbReference type="GO" id="GO:0006012">
    <property type="term" value="P:galactose metabolic process"/>
    <property type="evidence" value="ECO:0007669"/>
    <property type="project" value="InterPro"/>
</dbReference>
<dbReference type="AlphaFoldDB" id="A0A9P0L9L0"/>
<evidence type="ECO:0000256" key="3">
    <source>
        <dbReference type="ARBA" id="ARBA00022741"/>
    </source>
</evidence>
<evidence type="ECO:0000256" key="1">
    <source>
        <dbReference type="ARBA" id="ARBA00006566"/>
    </source>
</evidence>
<comment type="similarity">
    <text evidence="1">Belongs to the GHMP kinase family. GalK subfamily.</text>
</comment>
<dbReference type="InterPro" id="IPR014721">
    <property type="entry name" value="Ribsml_uS5_D2-typ_fold_subgr"/>
</dbReference>
<dbReference type="PRINTS" id="PR00959">
    <property type="entry name" value="MEVGALKINASE"/>
</dbReference>
<dbReference type="InterPro" id="IPR006203">
    <property type="entry name" value="GHMP_knse_ATP-bd_CS"/>
</dbReference>
<dbReference type="Proteomes" id="UP001152888">
    <property type="component" value="Unassembled WGS sequence"/>
</dbReference>
<evidence type="ECO:0000259" key="7">
    <source>
        <dbReference type="Pfam" id="PF00288"/>
    </source>
</evidence>
<dbReference type="GO" id="GO:0005524">
    <property type="term" value="F:ATP binding"/>
    <property type="evidence" value="ECO:0007669"/>
    <property type="project" value="UniProtKB-KW"/>
</dbReference>
<gene>
    <name evidence="9" type="ORF">ACAOBT_LOCUS19964</name>
</gene>
<feature type="domain" description="Galactokinase N-terminal" evidence="8">
    <location>
        <begin position="43"/>
        <end position="89"/>
    </location>
</feature>
<dbReference type="FunFam" id="3.30.230.10:FF:000040">
    <property type="entry name" value="Galactokinase 1"/>
    <property type="match status" value="1"/>
</dbReference>
<dbReference type="InterPro" id="IPR019539">
    <property type="entry name" value="GalKase_N"/>
</dbReference>
<dbReference type="PROSITE" id="PS00627">
    <property type="entry name" value="GHMP_KINASES_ATP"/>
    <property type="match status" value="1"/>
</dbReference>
<dbReference type="Gene3D" id="3.30.230.10">
    <property type="match status" value="1"/>
</dbReference>
<evidence type="ECO:0000259" key="8">
    <source>
        <dbReference type="Pfam" id="PF10509"/>
    </source>
</evidence>
<name>A0A9P0L9L0_ACAOB</name>
<dbReference type="PRINTS" id="PR00473">
    <property type="entry name" value="GALCTOKINASE"/>
</dbReference>
<dbReference type="InterPro" id="IPR019741">
    <property type="entry name" value="Galactokinase_CS"/>
</dbReference>
<dbReference type="EMBL" id="CAKOFQ010007101">
    <property type="protein sequence ID" value="CAH1990932.1"/>
    <property type="molecule type" value="Genomic_DNA"/>
</dbReference>
<sequence length="525" mass="59020">MSHDVATSFFQHAYIGPAPRLYQKMAEQIVPINAVIHQAQQIFQQQFGEEPEITAFAPGRVNLIGEHTDYNDGFVMPMALPLVTCLVGKKIEGTVSHVYTSAKNFDNQMATIDMITVPKEGPKWALYVKGVIANYKSGKPGPLPAFQAVVNSTVPTGGGLSSSAAIEVATYMFLDTIAGPNNLTDTEKALACQKAEHEYPGMPCGIMDQFISMMGCSGHALLIDCRDLSSTPIPFSDPSIAVLIINSNVKHELTGSEYPTRRKQCEEAAKLLGLKSLRGAKVEDVDKLISMRADPEIVKRARHVIGEIRRTAESAELLKKVVPLLIHLFLQNTGFVEAGGSHHHVRHRIHVPQKIHKIYHTKIIKVPEHHHYFHEKEKIIQVEKPKEEVHYPPLKEEELGEYDDHQQALSESWGGASHNIFKKHVSSTTAVPKKVVKQKEREDSRGEIEEILQKAESAERTLRPEVLKKVEQPQRKPRTKKHGSSERERDRDSGSSELSLKRRRVRRKNQHPNHHPNHRYSAERP</sequence>
<evidence type="ECO:0000256" key="2">
    <source>
        <dbReference type="ARBA" id="ARBA00022679"/>
    </source>
</evidence>
<dbReference type="PANTHER" id="PTHR10457:SF7">
    <property type="entry name" value="GALACTOKINASE-RELATED"/>
    <property type="match status" value="1"/>
</dbReference>
<dbReference type="SUPFAM" id="SSF54211">
    <property type="entry name" value="Ribosomal protein S5 domain 2-like"/>
    <property type="match status" value="1"/>
</dbReference>
<evidence type="ECO:0000256" key="4">
    <source>
        <dbReference type="ARBA" id="ARBA00022777"/>
    </source>
</evidence>
<accession>A0A9P0L9L0</accession>
<dbReference type="Pfam" id="PF10509">
    <property type="entry name" value="GalKase_gal_bdg"/>
    <property type="match status" value="1"/>
</dbReference>
<keyword evidence="3" id="KW-0547">Nucleotide-binding</keyword>
<keyword evidence="4" id="KW-0418">Kinase</keyword>
<evidence type="ECO:0008006" key="11">
    <source>
        <dbReference type="Google" id="ProtNLM"/>
    </source>
</evidence>
<dbReference type="InterPro" id="IPR036554">
    <property type="entry name" value="GHMP_kinase_C_sf"/>
</dbReference>
<dbReference type="SUPFAM" id="SSF55060">
    <property type="entry name" value="GHMP Kinase, C-terminal domain"/>
    <property type="match status" value="1"/>
</dbReference>
<dbReference type="PROSITE" id="PS00106">
    <property type="entry name" value="GALACTOKINASE"/>
    <property type="match status" value="1"/>
</dbReference>
<dbReference type="PANTHER" id="PTHR10457">
    <property type="entry name" value="MEVALONATE KINASE/GALACTOKINASE"/>
    <property type="match status" value="1"/>
</dbReference>
<dbReference type="OrthoDB" id="6717580at2759"/>
<evidence type="ECO:0000313" key="10">
    <source>
        <dbReference type="Proteomes" id="UP001152888"/>
    </source>
</evidence>
<evidence type="ECO:0000313" key="9">
    <source>
        <dbReference type="EMBL" id="CAH1990932.1"/>
    </source>
</evidence>
<feature type="region of interest" description="Disordered" evidence="6">
    <location>
        <begin position="424"/>
        <end position="525"/>
    </location>
</feature>
<protein>
    <recommendedName>
        <fullName evidence="11">Galactokinase</fullName>
    </recommendedName>
</protein>
<keyword evidence="2" id="KW-0808">Transferase</keyword>
<evidence type="ECO:0000256" key="6">
    <source>
        <dbReference type="SAM" id="MobiDB-lite"/>
    </source>
</evidence>
<feature type="compositionally biased region" description="Basic and acidic residues" evidence="6">
    <location>
        <begin position="483"/>
        <end position="494"/>
    </location>
</feature>
<evidence type="ECO:0000256" key="5">
    <source>
        <dbReference type="ARBA" id="ARBA00022840"/>
    </source>
</evidence>
<dbReference type="GO" id="GO:0005829">
    <property type="term" value="C:cytosol"/>
    <property type="evidence" value="ECO:0007669"/>
    <property type="project" value="TreeGrafter"/>
</dbReference>
<dbReference type="Pfam" id="PF00288">
    <property type="entry name" value="GHMP_kinases_N"/>
    <property type="match status" value="1"/>
</dbReference>
<feature type="compositionally biased region" description="Basic residues" evidence="6">
    <location>
        <begin position="501"/>
        <end position="518"/>
    </location>
</feature>
<reference evidence="9" key="1">
    <citation type="submission" date="2022-03" db="EMBL/GenBank/DDBJ databases">
        <authorList>
            <person name="Sayadi A."/>
        </authorList>
    </citation>
    <scope>NUCLEOTIDE SEQUENCE</scope>
</reference>
<keyword evidence="10" id="KW-1185">Reference proteome</keyword>
<dbReference type="Gene3D" id="3.30.70.890">
    <property type="entry name" value="GHMP kinase, C-terminal domain"/>
    <property type="match status" value="1"/>
</dbReference>
<proteinExistence type="inferred from homology"/>
<dbReference type="GO" id="GO:0004335">
    <property type="term" value="F:galactokinase activity"/>
    <property type="evidence" value="ECO:0007669"/>
    <property type="project" value="InterPro"/>
</dbReference>